<dbReference type="Proteomes" id="UP000182624">
    <property type="component" value="Unassembled WGS sequence"/>
</dbReference>
<proteinExistence type="predicted"/>
<evidence type="ECO:0000256" key="1">
    <source>
        <dbReference type="SAM" id="SignalP"/>
    </source>
</evidence>
<dbReference type="InterPro" id="IPR019028">
    <property type="entry name" value="CBM_49"/>
</dbReference>
<evidence type="ECO:0000313" key="4">
    <source>
        <dbReference type="Proteomes" id="UP000182624"/>
    </source>
</evidence>
<keyword evidence="4" id="KW-1185">Reference proteome</keyword>
<dbReference type="Pfam" id="PF00553">
    <property type="entry name" value="CBM_2"/>
    <property type="match status" value="2"/>
</dbReference>
<feature type="domain" description="CBM2" evidence="2">
    <location>
        <begin position="240"/>
        <end position="345"/>
    </location>
</feature>
<feature type="chain" id="PRO_5038873257" evidence="1">
    <location>
        <begin position="22"/>
        <end position="455"/>
    </location>
</feature>
<feature type="domain" description="CBM2" evidence="2">
    <location>
        <begin position="340"/>
        <end position="444"/>
    </location>
</feature>
<dbReference type="GO" id="GO:0004553">
    <property type="term" value="F:hydrolase activity, hydrolyzing O-glycosyl compounds"/>
    <property type="evidence" value="ECO:0007669"/>
    <property type="project" value="InterPro"/>
</dbReference>
<dbReference type="EMBL" id="FOXO01000012">
    <property type="protein sequence ID" value="SFP93649.1"/>
    <property type="molecule type" value="Genomic_DNA"/>
</dbReference>
<dbReference type="InterPro" id="IPR001919">
    <property type="entry name" value="CBD2"/>
</dbReference>
<dbReference type="PROSITE" id="PS51173">
    <property type="entry name" value="CBM2"/>
    <property type="match status" value="2"/>
</dbReference>
<dbReference type="Gene3D" id="2.60.40.290">
    <property type="match status" value="2"/>
</dbReference>
<keyword evidence="1" id="KW-0732">Signal</keyword>
<dbReference type="GO" id="GO:0031012">
    <property type="term" value="C:extracellular matrix"/>
    <property type="evidence" value="ECO:0007669"/>
    <property type="project" value="TreeGrafter"/>
</dbReference>
<dbReference type="PANTHER" id="PTHR33239">
    <property type="entry name" value="CELLULOSE-BINDING DOMAIN-CONTAINING PROTEIN-RELATED"/>
    <property type="match status" value="1"/>
</dbReference>
<sequence length="455" mass="49672">MKKSFVARVLAFSMANLITVAAVTGVTSFISHAEENQEVVTKSFTLTELVSNTTLSSQKASLGSISNVSFDIQSNQNTYVTDLAPSFPGYHLERADYKKGYSNYTGIDYFFLKPYTVKATGETAYSVYIHYTGAAGTSDLSTSAAHTNGTHLFCHYALNNYKANYLADEDVTNVPVDENIYTIENSSCITVSSEVPVKEGYNFDGWVLEGTENLYQPGDTISLSDLTAEEVNFLASFSEIEAPKANIEVSSEVVTSWNDQVQLNVTVTNLSDVTAKNWKIAFDLDGNIDQIWNAEVVSSENGSYVISHPSWKTDLAAGESYTFGLIATKNSEEDLSINESTLVSKEESVDLENVNVSLSKQAWSYGYNGEIKIENNSDSSLDGWTLEFDFADEITNIWNANIVSHEDNHYVIENAGHNGSIGSSSSVSFGFSATPADGAEFSEADLENVSVTVIR</sequence>
<dbReference type="GO" id="GO:0005975">
    <property type="term" value="P:carbohydrate metabolic process"/>
    <property type="evidence" value="ECO:0007669"/>
    <property type="project" value="InterPro"/>
</dbReference>
<dbReference type="InterPro" id="IPR012291">
    <property type="entry name" value="CBM2_carb-bd_dom_sf"/>
</dbReference>
<dbReference type="GO" id="GO:0005201">
    <property type="term" value="F:extracellular matrix structural constituent"/>
    <property type="evidence" value="ECO:0007669"/>
    <property type="project" value="TreeGrafter"/>
</dbReference>
<dbReference type="SMART" id="SM00637">
    <property type="entry name" value="CBD_II"/>
    <property type="match status" value="2"/>
</dbReference>
<dbReference type="OrthoDB" id="6372180at2"/>
<dbReference type="InterPro" id="IPR052879">
    <property type="entry name" value="Dd_Spore_Germination_Stalk"/>
</dbReference>
<evidence type="ECO:0000313" key="3">
    <source>
        <dbReference type="EMBL" id="SFP93649.1"/>
    </source>
</evidence>
<dbReference type="AlphaFoldDB" id="A0A1I5UEJ7"/>
<dbReference type="SMART" id="SM01063">
    <property type="entry name" value="CBM49"/>
    <property type="match status" value="1"/>
</dbReference>
<organism evidence="3 4">
    <name type="scientific">Butyrivibrio proteoclasticus</name>
    <dbReference type="NCBI Taxonomy" id="43305"/>
    <lineage>
        <taxon>Bacteria</taxon>
        <taxon>Bacillati</taxon>
        <taxon>Bacillota</taxon>
        <taxon>Clostridia</taxon>
        <taxon>Lachnospirales</taxon>
        <taxon>Lachnospiraceae</taxon>
        <taxon>Butyrivibrio</taxon>
    </lineage>
</organism>
<dbReference type="SUPFAM" id="SSF49384">
    <property type="entry name" value="Carbohydrate-binding domain"/>
    <property type="match status" value="2"/>
</dbReference>
<dbReference type="RefSeq" id="WP_074887715.1">
    <property type="nucleotide sequence ID" value="NZ_FOXO01000012.1"/>
</dbReference>
<dbReference type="GO" id="GO:0030198">
    <property type="term" value="P:extracellular matrix organization"/>
    <property type="evidence" value="ECO:0007669"/>
    <property type="project" value="TreeGrafter"/>
</dbReference>
<dbReference type="InterPro" id="IPR008965">
    <property type="entry name" value="CBM2/CBM3_carb-bd_dom_sf"/>
</dbReference>
<feature type="signal peptide" evidence="1">
    <location>
        <begin position="1"/>
        <end position="21"/>
    </location>
</feature>
<name>A0A1I5UEJ7_9FIRM</name>
<dbReference type="GO" id="GO:0030247">
    <property type="term" value="F:polysaccharide binding"/>
    <property type="evidence" value="ECO:0007669"/>
    <property type="project" value="UniProtKB-UniRule"/>
</dbReference>
<evidence type="ECO:0000259" key="2">
    <source>
        <dbReference type="PROSITE" id="PS51173"/>
    </source>
</evidence>
<accession>A0A1I5UEJ7</accession>
<gene>
    <name evidence="3" type="ORF">SAMN04487928_11283</name>
</gene>
<protein>
    <submittedName>
        <fullName evidence="3">Cellulose binding domain-containing protein</fullName>
    </submittedName>
</protein>
<reference evidence="4" key="1">
    <citation type="submission" date="2016-10" db="EMBL/GenBank/DDBJ databases">
        <authorList>
            <person name="Varghese N."/>
            <person name="Submissions S."/>
        </authorList>
    </citation>
    <scope>NUCLEOTIDE SEQUENCE [LARGE SCALE GENOMIC DNA]</scope>
    <source>
        <strain evidence="4">P18</strain>
    </source>
</reference>